<dbReference type="InParanoid" id="A0A482WKE6"/>
<name>A0A482WKE6_LAOST</name>
<proteinExistence type="predicted"/>
<reference evidence="1 2" key="1">
    <citation type="journal article" date="2017" name="Gigascience">
        <title>Genome sequence of the small brown planthopper, Laodelphax striatellus.</title>
        <authorList>
            <person name="Zhu J."/>
            <person name="Jiang F."/>
            <person name="Wang X."/>
            <person name="Yang P."/>
            <person name="Bao Y."/>
            <person name="Zhao W."/>
            <person name="Wang W."/>
            <person name="Lu H."/>
            <person name="Wang Q."/>
            <person name="Cui N."/>
            <person name="Li J."/>
            <person name="Chen X."/>
            <person name="Luo L."/>
            <person name="Yu J."/>
            <person name="Kang L."/>
            <person name="Cui F."/>
        </authorList>
    </citation>
    <scope>NUCLEOTIDE SEQUENCE [LARGE SCALE GENOMIC DNA]</scope>
    <source>
        <strain evidence="1">Lst14</strain>
    </source>
</reference>
<accession>A0A482WKE6</accession>
<sequence>MNAAPFSELVCFLADDLRTSFGLLRASSVKFGLHVASPMSRRNVDDATASVPTQLLSVVYGRTTPTPDVIVYIGGGRLAAK</sequence>
<gene>
    <name evidence="1" type="ORF">LSTR_LSTR007744</name>
</gene>
<protein>
    <submittedName>
        <fullName evidence="1">Uncharacterized protein</fullName>
    </submittedName>
</protein>
<organism evidence="1 2">
    <name type="scientific">Laodelphax striatellus</name>
    <name type="common">Small brown planthopper</name>
    <name type="synonym">Delphax striatella</name>
    <dbReference type="NCBI Taxonomy" id="195883"/>
    <lineage>
        <taxon>Eukaryota</taxon>
        <taxon>Metazoa</taxon>
        <taxon>Ecdysozoa</taxon>
        <taxon>Arthropoda</taxon>
        <taxon>Hexapoda</taxon>
        <taxon>Insecta</taxon>
        <taxon>Pterygota</taxon>
        <taxon>Neoptera</taxon>
        <taxon>Paraneoptera</taxon>
        <taxon>Hemiptera</taxon>
        <taxon>Auchenorrhyncha</taxon>
        <taxon>Fulgoroidea</taxon>
        <taxon>Delphacidae</taxon>
        <taxon>Criomorphinae</taxon>
        <taxon>Laodelphax</taxon>
    </lineage>
</organism>
<comment type="caution">
    <text evidence="1">The sequence shown here is derived from an EMBL/GenBank/DDBJ whole genome shotgun (WGS) entry which is preliminary data.</text>
</comment>
<dbReference type="Proteomes" id="UP000291343">
    <property type="component" value="Unassembled WGS sequence"/>
</dbReference>
<dbReference type="AlphaFoldDB" id="A0A482WKE6"/>
<evidence type="ECO:0000313" key="2">
    <source>
        <dbReference type="Proteomes" id="UP000291343"/>
    </source>
</evidence>
<evidence type="ECO:0000313" key="1">
    <source>
        <dbReference type="EMBL" id="RZF33716.1"/>
    </source>
</evidence>
<dbReference type="EMBL" id="QKKF02033568">
    <property type="protein sequence ID" value="RZF33716.1"/>
    <property type="molecule type" value="Genomic_DNA"/>
</dbReference>
<keyword evidence="2" id="KW-1185">Reference proteome</keyword>